<dbReference type="EC" id="5.2.1.8" evidence="3"/>
<feature type="domain" description="PPIase cyclophilin-type" evidence="4">
    <location>
        <begin position="1"/>
        <end position="126"/>
    </location>
</feature>
<organism evidence="5 6">
    <name type="scientific">Coccomyxa subellipsoidea</name>
    <dbReference type="NCBI Taxonomy" id="248742"/>
    <lineage>
        <taxon>Eukaryota</taxon>
        <taxon>Viridiplantae</taxon>
        <taxon>Chlorophyta</taxon>
        <taxon>core chlorophytes</taxon>
        <taxon>Trebouxiophyceae</taxon>
        <taxon>Trebouxiophyceae incertae sedis</taxon>
        <taxon>Coccomyxaceae</taxon>
        <taxon>Coccomyxa</taxon>
    </lineage>
</organism>
<dbReference type="Gene3D" id="2.40.100.10">
    <property type="entry name" value="Cyclophilin-like"/>
    <property type="match status" value="1"/>
</dbReference>
<dbReference type="InterPro" id="IPR044233">
    <property type="entry name" value="CYP23-like"/>
</dbReference>
<accession>A0ABR2YYM6</accession>
<proteinExistence type="inferred from homology"/>
<protein>
    <recommendedName>
        <fullName evidence="3">Peptidyl-prolyl cis-trans isomerase</fullName>
        <shortName evidence="3">PPIase</shortName>
        <ecNumber evidence="3">5.2.1.8</ecNumber>
    </recommendedName>
</protein>
<dbReference type="InterPro" id="IPR029000">
    <property type="entry name" value="Cyclophilin-like_dom_sf"/>
</dbReference>
<dbReference type="PRINTS" id="PR00153">
    <property type="entry name" value="CSAPPISMRASE"/>
</dbReference>
<evidence type="ECO:0000313" key="6">
    <source>
        <dbReference type="Proteomes" id="UP001491310"/>
    </source>
</evidence>
<comment type="similarity">
    <text evidence="3">Belongs to the cyclophilin-type PPIase family.</text>
</comment>
<keyword evidence="2 3" id="KW-0413">Isomerase</keyword>
<dbReference type="Pfam" id="PF00160">
    <property type="entry name" value="Pro_isomerase"/>
    <property type="match status" value="1"/>
</dbReference>
<dbReference type="InterPro" id="IPR002130">
    <property type="entry name" value="Cyclophilin-type_PPIase_dom"/>
</dbReference>
<dbReference type="EMBL" id="JALJOT010000003">
    <property type="protein sequence ID" value="KAK9916480.1"/>
    <property type="molecule type" value="Genomic_DNA"/>
</dbReference>
<dbReference type="InterPro" id="IPR024936">
    <property type="entry name" value="Cyclophilin-type_PPIase"/>
</dbReference>
<evidence type="ECO:0000256" key="2">
    <source>
        <dbReference type="ARBA" id="ARBA00023235"/>
    </source>
</evidence>
<dbReference type="Proteomes" id="UP001491310">
    <property type="component" value="Unassembled WGS sequence"/>
</dbReference>
<evidence type="ECO:0000259" key="4">
    <source>
        <dbReference type="PROSITE" id="PS50072"/>
    </source>
</evidence>
<comment type="function">
    <text evidence="3">PPIases accelerate the folding of proteins. It catalyzes the cis-trans isomerization of proline imidic peptide bonds in oligopeptides.</text>
</comment>
<comment type="catalytic activity">
    <reaction evidence="3">
        <text>[protein]-peptidylproline (omega=180) = [protein]-peptidylproline (omega=0)</text>
        <dbReference type="Rhea" id="RHEA:16237"/>
        <dbReference type="Rhea" id="RHEA-COMP:10747"/>
        <dbReference type="Rhea" id="RHEA-COMP:10748"/>
        <dbReference type="ChEBI" id="CHEBI:83833"/>
        <dbReference type="ChEBI" id="CHEBI:83834"/>
        <dbReference type="EC" id="5.2.1.8"/>
    </reaction>
</comment>
<dbReference type="PROSITE" id="PS50072">
    <property type="entry name" value="CSA_PPIASE_2"/>
    <property type="match status" value="1"/>
</dbReference>
<name>A0ABR2YYM6_9CHLO</name>
<evidence type="ECO:0000256" key="3">
    <source>
        <dbReference type="RuleBase" id="RU363019"/>
    </source>
</evidence>
<sequence length="126" mass="13720">MALYPEVAPITARHILKLAKLGAYNSVHFFRVDKGFVAQTADVVFGRLEGVGLDARQMEDGDKSVPLEVLPEVKHDKRGILSMGRHSDPNSGKSSFSILLGPAPHLDMQYTIFGEVTKGFEAQGPV</sequence>
<keyword evidence="1 3" id="KW-0697">Rotamase</keyword>
<reference evidence="5 6" key="1">
    <citation type="journal article" date="2024" name="Nat. Commun.">
        <title>Phylogenomics reveals the evolutionary origins of lichenization in chlorophyte algae.</title>
        <authorList>
            <person name="Puginier C."/>
            <person name="Libourel C."/>
            <person name="Otte J."/>
            <person name="Skaloud P."/>
            <person name="Haon M."/>
            <person name="Grisel S."/>
            <person name="Petersen M."/>
            <person name="Berrin J.G."/>
            <person name="Delaux P.M."/>
            <person name="Dal Grande F."/>
            <person name="Keller J."/>
        </authorList>
    </citation>
    <scope>NUCLEOTIDE SEQUENCE [LARGE SCALE GENOMIC DNA]</scope>
    <source>
        <strain evidence="5 6">SAG 216-7</strain>
    </source>
</reference>
<comment type="caution">
    <text evidence="5">The sequence shown here is derived from an EMBL/GenBank/DDBJ whole genome shotgun (WGS) entry which is preliminary data.</text>
</comment>
<dbReference type="SUPFAM" id="SSF50891">
    <property type="entry name" value="Cyclophilin-like"/>
    <property type="match status" value="1"/>
</dbReference>
<evidence type="ECO:0000313" key="5">
    <source>
        <dbReference type="EMBL" id="KAK9916480.1"/>
    </source>
</evidence>
<keyword evidence="6" id="KW-1185">Reference proteome</keyword>
<gene>
    <name evidence="5" type="ORF">WJX75_003156</name>
</gene>
<evidence type="ECO:0000256" key="1">
    <source>
        <dbReference type="ARBA" id="ARBA00023110"/>
    </source>
</evidence>
<dbReference type="PIRSF" id="PIRSF001467">
    <property type="entry name" value="Peptidylpro_ismrse"/>
    <property type="match status" value="1"/>
</dbReference>
<dbReference type="PANTHER" id="PTHR47511">
    <property type="entry name" value="PEPTIDYL-PROLYL CIS-TRANS ISOMERASE CYP23"/>
    <property type="match status" value="1"/>
</dbReference>
<dbReference type="PANTHER" id="PTHR47511:SF1">
    <property type="entry name" value="PEPTIDYL-PROLYL CIS-TRANS ISOMERASE CYP23"/>
    <property type="match status" value="1"/>
</dbReference>